<dbReference type="EMBL" id="CP155447">
    <property type="protein sequence ID" value="XBH07892.1"/>
    <property type="molecule type" value="Genomic_DNA"/>
</dbReference>
<evidence type="ECO:0000256" key="1">
    <source>
        <dbReference type="SAM" id="MobiDB-lite"/>
    </source>
</evidence>
<dbReference type="AlphaFoldDB" id="A0AAU7CSM8"/>
<accession>A0AAU7CSM8</accession>
<gene>
    <name evidence="3" type="ORF">V5E97_18225</name>
</gene>
<reference evidence="3" key="1">
    <citation type="submission" date="2024-05" db="EMBL/GenBank/DDBJ databases">
        <title>Planctomycetes of the genus Singulisphaera possess chitinolytic capabilities.</title>
        <authorList>
            <person name="Ivanova A."/>
        </authorList>
    </citation>
    <scope>NUCLEOTIDE SEQUENCE</scope>
    <source>
        <strain evidence="3">Ch08T</strain>
    </source>
</reference>
<dbReference type="InterPro" id="IPR026835">
    <property type="entry name" value="YqcG_C"/>
</dbReference>
<evidence type="ECO:0000259" key="2">
    <source>
        <dbReference type="Pfam" id="PF14410"/>
    </source>
</evidence>
<proteinExistence type="predicted"/>
<protein>
    <submittedName>
        <fullName evidence="3">GH-E family nuclease</fullName>
    </submittedName>
</protein>
<feature type="region of interest" description="Disordered" evidence="1">
    <location>
        <begin position="30"/>
        <end position="50"/>
    </location>
</feature>
<sequence>MGHIPGKLYQDLKTRFIEGKISRKQFLDEYNNPSNYLPEGRSPNRSRRYQ</sequence>
<dbReference type="RefSeq" id="WP_406700730.1">
    <property type="nucleotide sequence ID" value="NZ_CP155447.1"/>
</dbReference>
<dbReference type="Pfam" id="PF14410">
    <property type="entry name" value="GH-E"/>
    <property type="match status" value="1"/>
</dbReference>
<organism evidence="3">
    <name type="scientific">Singulisphaera sp. Ch08</name>
    <dbReference type="NCBI Taxonomy" id="3120278"/>
    <lineage>
        <taxon>Bacteria</taxon>
        <taxon>Pseudomonadati</taxon>
        <taxon>Planctomycetota</taxon>
        <taxon>Planctomycetia</taxon>
        <taxon>Isosphaerales</taxon>
        <taxon>Isosphaeraceae</taxon>
        <taxon>Singulisphaera</taxon>
    </lineage>
</organism>
<evidence type="ECO:0000313" key="3">
    <source>
        <dbReference type="EMBL" id="XBH07892.1"/>
    </source>
</evidence>
<name>A0AAU7CSM8_9BACT</name>
<feature type="domain" description="Toxin YqcG C-terminal" evidence="2">
    <location>
        <begin position="1"/>
        <end position="50"/>
    </location>
</feature>